<reference evidence="5" key="1">
    <citation type="submission" date="2021-04" db="EMBL/GenBank/DDBJ databases">
        <title>Sinoanaerobacter chloroacetimidivorans sp. nov., an obligate anaerobic bacterium isolated from anaerobic sludge.</title>
        <authorList>
            <person name="Bao Y."/>
        </authorList>
    </citation>
    <scope>NUCLEOTIDE SEQUENCE</scope>
    <source>
        <strain evidence="5">BAD-6</strain>
    </source>
</reference>
<dbReference type="PROSITE" id="PS50110">
    <property type="entry name" value="RESPONSE_REGULATORY"/>
    <property type="match status" value="1"/>
</dbReference>
<keyword evidence="6" id="KW-1185">Reference proteome</keyword>
<dbReference type="AlphaFoldDB" id="A0A8J7W086"/>
<dbReference type="GO" id="GO:0000160">
    <property type="term" value="P:phosphorelay signal transduction system"/>
    <property type="evidence" value="ECO:0007669"/>
    <property type="project" value="InterPro"/>
</dbReference>
<evidence type="ECO:0000256" key="3">
    <source>
        <dbReference type="PROSITE-ProRule" id="PRU00169"/>
    </source>
</evidence>
<dbReference type="InterPro" id="IPR001789">
    <property type="entry name" value="Sig_transdc_resp-reg_receiver"/>
</dbReference>
<evidence type="ECO:0000256" key="1">
    <source>
        <dbReference type="ARBA" id="ARBA00018672"/>
    </source>
</evidence>
<gene>
    <name evidence="5" type="ORF">KCX82_08775</name>
</gene>
<dbReference type="Gene3D" id="3.40.50.2300">
    <property type="match status" value="1"/>
</dbReference>
<dbReference type="SMART" id="SM00850">
    <property type="entry name" value="LytTR"/>
    <property type="match status" value="1"/>
</dbReference>
<feature type="domain" description="Response regulatory" evidence="4">
    <location>
        <begin position="3"/>
        <end position="128"/>
    </location>
</feature>
<dbReference type="Pfam" id="PF04397">
    <property type="entry name" value="LytTR"/>
    <property type="match status" value="1"/>
</dbReference>
<dbReference type="RefSeq" id="WP_227018087.1">
    <property type="nucleotide sequence ID" value="NZ_JAGSND010000004.1"/>
</dbReference>
<sequence length="260" mass="30117">MITVLIICNDRRNIDKIARSVIRINDLTTCILSTTEPEEALSLIYNNKQVIDLFIIEVQLKSISGYKLEEAIRTKRAYKETPVLFITKQSYDLVGSSYLATYQNYKRQNYISLPLNTIDVQGKIGLYLDKILLRQKSNIQKNKVLYLHQSAGAVKIILRNVIYLEIQNKICKIRMQTGDVYEIKRKSLSEILLMLNHQNIVRCHKCFALNVDQLQSIARIDKRNWTASFQKTYLACPISKTYLNQVIETLKHADTENSIL</sequence>
<reference evidence="5" key="2">
    <citation type="submission" date="2021-04" db="EMBL/GenBank/DDBJ databases">
        <authorList>
            <person name="Liu J."/>
        </authorList>
    </citation>
    <scope>NUCLEOTIDE SEQUENCE</scope>
    <source>
        <strain evidence="5">BAD-6</strain>
    </source>
</reference>
<evidence type="ECO:0000313" key="5">
    <source>
        <dbReference type="EMBL" id="MBR0597964.1"/>
    </source>
</evidence>
<dbReference type="InterPro" id="IPR007492">
    <property type="entry name" value="LytTR_DNA-bd_dom"/>
</dbReference>
<dbReference type="EMBL" id="JAGSND010000004">
    <property type="protein sequence ID" value="MBR0597964.1"/>
    <property type="molecule type" value="Genomic_DNA"/>
</dbReference>
<name>A0A8J7W086_9FIRM</name>
<dbReference type="SUPFAM" id="SSF52172">
    <property type="entry name" value="CheY-like"/>
    <property type="match status" value="1"/>
</dbReference>
<dbReference type="GO" id="GO:0003677">
    <property type="term" value="F:DNA binding"/>
    <property type="evidence" value="ECO:0007669"/>
    <property type="project" value="InterPro"/>
</dbReference>
<comment type="caution">
    <text evidence="3">Lacks conserved residue(s) required for the propagation of feature annotation.</text>
</comment>
<comment type="function">
    <text evidence="2">May play the central regulatory role in sporulation. It may be an element of the effector pathway responsible for the activation of sporulation genes in response to nutritional stress. Spo0A may act in concert with spo0H (a sigma factor) to control the expression of some genes that are critical to the sporulation process.</text>
</comment>
<comment type="caution">
    <text evidence="5">The sequence shown here is derived from an EMBL/GenBank/DDBJ whole genome shotgun (WGS) entry which is preliminary data.</text>
</comment>
<dbReference type="InterPro" id="IPR011006">
    <property type="entry name" value="CheY-like_superfamily"/>
</dbReference>
<proteinExistence type="predicted"/>
<evidence type="ECO:0000256" key="2">
    <source>
        <dbReference type="ARBA" id="ARBA00024867"/>
    </source>
</evidence>
<dbReference type="Gene3D" id="2.40.50.1020">
    <property type="entry name" value="LytTr DNA-binding domain"/>
    <property type="match status" value="1"/>
</dbReference>
<dbReference type="Pfam" id="PF00072">
    <property type="entry name" value="Response_reg"/>
    <property type="match status" value="1"/>
</dbReference>
<evidence type="ECO:0000259" key="4">
    <source>
        <dbReference type="PROSITE" id="PS50110"/>
    </source>
</evidence>
<evidence type="ECO:0000313" key="6">
    <source>
        <dbReference type="Proteomes" id="UP000675664"/>
    </source>
</evidence>
<accession>A0A8J7W086</accession>
<dbReference type="Proteomes" id="UP000675664">
    <property type="component" value="Unassembled WGS sequence"/>
</dbReference>
<organism evidence="5 6">
    <name type="scientific">Sinanaerobacter chloroacetimidivorans</name>
    <dbReference type="NCBI Taxonomy" id="2818044"/>
    <lineage>
        <taxon>Bacteria</taxon>
        <taxon>Bacillati</taxon>
        <taxon>Bacillota</taxon>
        <taxon>Clostridia</taxon>
        <taxon>Peptostreptococcales</taxon>
        <taxon>Anaerovoracaceae</taxon>
        <taxon>Sinanaerobacter</taxon>
    </lineage>
</organism>
<protein>
    <recommendedName>
        <fullName evidence="1">Stage 0 sporulation protein A homolog</fullName>
    </recommendedName>
</protein>